<dbReference type="CDD" id="cd06223">
    <property type="entry name" value="PRTases_typeI"/>
    <property type="match status" value="1"/>
</dbReference>
<keyword evidence="8 12" id="KW-0460">Magnesium</keyword>
<keyword evidence="7 12" id="KW-0067">ATP-binding</keyword>
<feature type="domain" description="Ribose-phosphate pyrophosphokinase N-terminal" evidence="13">
    <location>
        <begin position="8"/>
        <end position="124"/>
    </location>
</feature>
<dbReference type="GO" id="GO:0002189">
    <property type="term" value="C:ribose phosphate diphosphokinase complex"/>
    <property type="evidence" value="ECO:0007669"/>
    <property type="project" value="TreeGrafter"/>
</dbReference>
<organism evidence="14 15">
    <name type="scientific">Desulfurobacterium indicum</name>
    <dbReference type="NCBI Taxonomy" id="1914305"/>
    <lineage>
        <taxon>Bacteria</taxon>
        <taxon>Pseudomonadati</taxon>
        <taxon>Aquificota</taxon>
        <taxon>Aquificia</taxon>
        <taxon>Desulfurobacteriales</taxon>
        <taxon>Desulfurobacteriaceae</taxon>
        <taxon>Desulfurobacterium</taxon>
    </lineage>
</organism>
<feature type="binding site" evidence="12">
    <location>
        <begin position="41"/>
        <end position="43"/>
    </location>
    <ligand>
        <name>ATP</name>
        <dbReference type="ChEBI" id="CHEBI:30616"/>
    </ligand>
</feature>
<dbReference type="NCBIfam" id="NF002320">
    <property type="entry name" value="PRK01259.1"/>
    <property type="match status" value="1"/>
</dbReference>
<dbReference type="Pfam" id="PF13793">
    <property type="entry name" value="Pribosyltran_N"/>
    <property type="match status" value="1"/>
</dbReference>
<evidence type="ECO:0000256" key="6">
    <source>
        <dbReference type="ARBA" id="ARBA00022777"/>
    </source>
</evidence>
<feature type="binding site" evidence="12">
    <location>
        <position position="200"/>
    </location>
    <ligand>
        <name>D-ribose 5-phosphate</name>
        <dbReference type="ChEBI" id="CHEBI:78346"/>
    </ligand>
</feature>
<dbReference type="NCBIfam" id="TIGR01251">
    <property type="entry name" value="ribP_PPkin"/>
    <property type="match status" value="1"/>
</dbReference>
<proteinExistence type="inferred from homology"/>
<evidence type="ECO:0000313" key="15">
    <source>
        <dbReference type="Proteomes" id="UP000187408"/>
    </source>
</evidence>
<feature type="binding site" evidence="12">
    <location>
        <position position="134"/>
    </location>
    <ligand>
        <name>Mg(2+)</name>
        <dbReference type="ChEBI" id="CHEBI:18420"/>
    </ligand>
</feature>
<dbReference type="InterPro" id="IPR000836">
    <property type="entry name" value="PRTase_dom"/>
</dbReference>
<feature type="binding site" evidence="12">
    <location>
        <position position="224"/>
    </location>
    <ligand>
        <name>D-ribose 5-phosphate</name>
        <dbReference type="ChEBI" id="CHEBI:78346"/>
    </ligand>
</feature>
<feature type="binding site" evidence="12">
    <location>
        <position position="175"/>
    </location>
    <ligand>
        <name>Mg(2+)</name>
        <dbReference type="ChEBI" id="CHEBI:18420"/>
    </ligand>
</feature>
<dbReference type="GO" id="GO:0004749">
    <property type="term" value="F:ribose phosphate diphosphokinase activity"/>
    <property type="evidence" value="ECO:0007669"/>
    <property type="project" value="UniProtKB-UniRule"/>
</dbReference>
<evidence type="ECO:0000256" key="11">
    <source>
        <dbReference type="ARBA" id="ARBA00061444"/>
    </source>
</evidence>
<dbReference type="UniPathway" id="UPA00087">
    <property type="reaction ID" value="UER00172"/>
</dbReference>
<evidence type="ECO:0000256" key="9">
    <source>
        <dbReference type="ARBA" id="ARBA00049535"/>
    </source>
</evidence>
<evidence type="ECO:0000313" key="14">
    <source>
        <dbReference type="EMBL" id="OMH39879.1"/>
    </source>
</evidence>
<dbReference type="InterPro" id="IPR037515">
    <property type="entry name" value="Rib-P_diPkinase_bac"/>
</dbReference>
<protein>
    <recommendedName>
        <fullName evidence="12">Ribose-phosphate pyrophosphokinase</fullName>
        <shortName evidence="12">RPPK</shortName>
        <ecNumber evidence="12">2.7.6.1</ecNumber>
    </recommendedName>
    <alternativeName>
        <fullName evidence="12">5-phospho-D-ribosyl alpha-1-diphosphate synthase</fullName>
    </alternativeName>
    <alternativeName>
        <fullName evidence="12">Phosphoribosyl diphosphate synthase</fullName>
    </alternativeName>
    <alternativeName>
        <fullName evidence="12">Phosphoribosyl pyrophosphate synthase</fullName>
        <shortName evidence="12">P-Rib-PP synthase</shortName>
        <shortName evidence="12">PRPP synthase</shortName>
        <shortName evidence="12">PRPPase</shortName>
    </alternativeName>
</protein>
<dbReference type="FunFam" id="3.40.50.2020:FF:000001">
    <property type="entry name" value="Ribose-phosphate pyrophosphokinase"/>
    <property type="match status" value="1"/>
</dbReference>
<evidence type="ECO:0000256" key="4">
    <source>
        <dbReference type="ARBA" id="ARBA00022727"/>
    </source>
</evidence>
<dbReference type="GO" id="GO:0005524">
    <property type="term" value="F:ATP binding"/>
    <property type="evidence" value="ECO:0007669"/>
    <property type="project" value="UniProtKB-KW"/>
</dbReference>
<comment type="caution">
    <text evidence="14">The sequence shown here is derived from an EMBL/GenBank/DDBJ whole genome shotgun (WGS) entry which is preliminary data.</text>
</comment>
<dbReference type="GO" id="GO:0016301">
    <property type="term" value="F:kinase activity"/>
    <property type="evidence" value="ECO:0007669"/>
    <property type="project" value="UniProtKB-KW"/>
</dbReference>
<feature type="binding site" evidence="12">
    <location>
        <begin position="100"/>
        <end position="101"/>
    </location>
    <ligand>
        <name>ATP</name>
        <dbReference type="ChEBI" id="CHEBI:30616"/>
    </ligand>
</feature>
<evidence type="ECO:0000256" key="10">
    <source>
        <dbReference type="ARBA" id="ARBA00054914"/>
    </source>
</evidence>
<dbReference type="Pfam" id="PF14572">
    <property type="entry name" value="Pribosyl_synth"/>
    <property type="match status" value="1"/>
</dbReference>
<keyword evidence="15" id="KW-1185">Reference proteome</keyword>
<gene>
    <name evidence="12" type="primary">prs</name>
    <name evidence="14" type="ORF">BLW93_08230</name>
</gene>
<evidence type="ECO:0000256" key="3">
    <source>
        <dbReference type="ARBA" id="ARBA00022723"/>
    </source>
</evidence>
<comment type="subcellular location">
    <subcellularLocation>
        <location evidence="12">Cytoplasm</location>
    </subcellularLocation>
</comment>
<keyword evidence="6 12" id="KW-0418">Kinase</keyword>
<dbReference type="STRING" id="1914305.BLW93_08230"/>
<comment type="similarity">
    <text evidence="11 12">Belongs to the ribose-phosphate pyrophosphokinase family. Class I subfamily.</text>
</comment>
<evidence type="ECO:0000256" key="5">
    <source>
        <dbReference type="ARBA" id="ARBA00022741"/>
    </source>
</evidence>
<evidence type="ECO:0000259" key="13">
    <source>
        <dbReference type="Pfam" id="PF13793"/>
    </source>
</evidence>
<dbReference type="GO" id="GO:0006164">
    <property type="term" value="P:purine nucleotide biosynthetic process"/>
    <property type="evidence" value="ECO:0007669"/>
    <property type="project" value="TreeGrafter"/>
</dbReference>
<comment type="function">
    <text evidence="10 12">Involved in the biosynthesis of the central metabolite phospho-alpha-D-ribosyl-1-pyrophosphate (PRPP) via the transfer of pyrophosphoryl group from ATP to 1-hydroxyl of ribose-5-phosphate (Rib-5-P).</text>
</comment>
<reference evidence="14 15" key="1">
    <citation type="submission" date="2016-10" db="EMBL/GenBank/DDBJ databases">
        <title>Genome sequence of a sulfur-reducing bacterium Desulfurobacterium indicum K6013.</title>
        <authorList>
            <person name="Cao J."/>
            <person name="Shao Z."/>
            <person name="Alain K."/>
            <person name="Jebbar M."/>
        </authorList>
    </citation>
    <scope>NUCLEOTIDE SEQUENCE [LARGE SCALE GENOMIC DNA]</scope>
    <source>
        <strain evidence="14 15">K6013</strain>
    </source>
</reference>
<dbReference type="GO" id="GO:0005737">
    <property type="term" value="C:cytoplasm"/>
    <property type="evidence" value="ECO:0007669"/>
    <property type="project" value="UniProtKB-SubCell"/>
</dbReference>
<dbReference type="PANTHER" id="PTHR10210:SF41">
    <property type="entry name" value="RIBOSE-PHOSPHATE PYROPHOSPHOKINASE 1, CHLOROPLASTIC"/>
    <property type="match status" value="1"/>
</dbReference>
<dbReference type="GO" id="GO:0000287">
    <property type="term" value="F:magnesium ion binding"/>
    <property type="evidence" value="ECO:0007669"/>
    <property type="project" value="UniProtKB-UniRule"/>
</dbReference>
<dbReference type="Proteomes" id="UP000187408">
    <property type="component" value="Unassembled WGS sequence"/>
</dbReference>
<feature type="binding site" evidence="12">
    <location>
        <begin position="228"/>
        <end position="232"/>
    </location>
    <ligand>
        <name>D-ribose 5-phosphate</name>
        <dbReference type="ChEBI" id="CHEBI:78346"/>
    </ligand>
</feature>
<comment type="subunit">
    <text evidence="12">Homohexamer.</text>
</comment>
<dbReference type="InterPro" id="IPR029099">
    <property type="entry name" value="Pribosyltran_N"/>
</dbReference>
<evidence type="ECO:0000256" key="2">
    <source>
        <dbReference type="ARBA" id="ARBA00022679"/>
    </source>
</evidence>
<dbReference type="EC" id="2.7.6.1" evidence="12"/>
<name>A0A1R1MJE3_9BACT</name>
<dbReference type="EMBL" id="MOEN01000042">
    <property type="protein sequence ID" value="OMH39879.1"/>
    <property type="molecule type" value="Genomic_DNA"/>
</dbReference>
<keyword evidence="12" id="KW-0963">Cytoplasm</keyword>
<dbReference type="GO" id="GO:0006015">
    <property type="term" value="P:5-phosphoribose 1-diphosphate biosynthetic process"/>
    <property type="evidence" value="ECO:0007669"/>
    <property type="project" value="UniProtKB-UniRule"/>
</dbReference>
<keyword evidence="2 12" id="KW-0808">Transferase</keyword>
<dbReference type="Gene3D" id="3.40.50.2020">
    <property type="match status" value="2"/>
</dbReference>
<feature type="active site" evidence="12">
    <location>
        <position position="198"/>
    </location>
</feature>
<keyword evidence="3 12" id="KW-0479">Metal-binding</keyword>
<dbReference type="SMART" id="SM01400">
    <property type="entry name" value="Pribosyltran_N"/>
    <property type="match status" value="1"/>
</dbReference>
<dbReference type="AlphaFoldDB" id="A0A1R1MJE3"/>
<comment type="cofactor">
    <cofactor evidence="12">
        <name>Mg(2+)</name>
        <dbReference type="ChEBI" id="CHEBI:18420"/>
    </cofactor>
    <text evidence="12">Binds 2 Mg(2+) ions per subunit.</text>
</comment>
<evidence type="ECO:0000256" key="7">
    <source>
        <dbReference type="ARBA" id="ARBA00022840"/>
    </source>
</evidence>
<comment type="catalytic activity">
    <reaction evidence="9 12">
        <text>D-ribose 5-phosphate + ATP = 5-phospho-alpha-D-ribose 1-diphosphate + AMP + H(+)</text>
        <dbReference type="Rhea" id="RHEA:15609"/>
        <dbReference type="ChEBI" id="CHEBI:15378"/>
        <dbReference type="ChEBI" id="CHEBI:30616"/>
        <dbReference type="ChEBI" id="CHEBI:58017"/>
        <dbReference type="ChEBI" id="CHEBI:78346"/>
        <dbReference type="ChEBI" id="CHEBI:456215"/>
        <dbReference type="EC" id="2.7.6.1"/>
    </reaction>
</comment>
<evidence type="ECO:0000256" key="8">
    <source>
        <dbReference type="ARBA" id="ARBA00022842"/>
    </source>
</evidence>
<sequence length="321" mass="34803">MEVSMNQVKLITGNANPELAKAVAGHLGIPLANVTVGRFSDGEIQVVLNESVRDDDVFIIQPLCSPSNDYIMELLLLADALKRASAGRITAVIPYFAYGRQDRKVNPRDPISARLLADIITVAGVNHIVVVDLHAKQVEGFFDLPVDHLEARPVLADYFLRRGFSEEDTVIVSPDIGGVARARNFAKVFNAPIAIIDKRRPKPNVAEVMNIIGEVKGKKAIIIDDIIDTAGTIVNAAKAIKERGATEVYATCTHPVFSGPAVERLSKAVKEGVLKEVVVTDTIPLGNKSFEGAKILSISGMLAEAIRRIHFGESVSKMFNF</sequence>
<dbReference type="InterPro" id="IPR005946">
    <property type="entry name" value="Rib-P_diPkinase"/>
</dbReference>
<dbReference type="InterPro" id="IPR029057">
    <property type="entry name" value="PRTase-like"/>
</dbReference>
<dbReference type="HAMAP" id="MF_00583_B">
    <property type="entry name" value="RibP_PPkinase_B"/>
    <property type="match status" value="1"/>
</dbReference>
<evidence type="ECO:0000256" key="12">
    <source>
        <dbReference type="HAMAP-Rule" id="MF_00583"/>
    </source>
</evidence>
<dbReference type="PANTHER" id="PTHR10210">
    <property type="entry name" value="RIBOSE-PHOSPHATE DIPHOSPHOKINASE FAMILY MEMBER"/>
    <property type="match status" value="1"/>
</dbReference>
<keyword evidence="5 12" id="KW-0547">Nucleotide-binding</keyword>
<keyword evidence="4 12" id="KW-0545">Nucleotide biosynthesis</keyword>
<comment type="pathway">
    <text evidence="1 12">Metabolic intermediate biosynthesis; 5-phospho-alpha-D-ribose 1-diphosphate biosynthesis; 5-phospho-alpha-D-ribose 1-diphosphate from D-ribose 5-phosphate (route I): step 1/1.</text>
</comment>
<accession>A0A1R1MJE3</accession>
<evidence type="ECO:0000256" key="1">
    <source>
        <dbReference type="ARBA" id="ARBA00004996"/>
    </source>
</evidence>
<dbReference type="SUPFAM" id="SSF53271">
    <property type="entry name" value="PRTase-like"/>
    <property type="match status" value="1"/>
</dbReference>